<protein>
    <submittedName>
        <fullName evidence="3">Cholesterol transport system auxiliary component</fullName>
    </submittedName>
</protein>
<dbReference type="SUPFAM" id="SSF159594">
    <property type="entry name" value="XCC0632-like"/>
    <property type="match status" value="1"/>
</dbReference>
<reference evidence="3 4" key="1">
    <citation type="submission" date="2019-03" db="EMBL/GenBank/DDBJ databases">
        <title>Genomic Encyclopedia of Type Strains, Phase IV (KMG-IV): sequencing the most valuable type-strain genomes for metagenomic binning, comparative biology and taxonomic classification.</title>
        <authorList>
            <person name="Goeker M."/>
        </authorList>
    </citation>
    <scope>NUCLEOTIDE SEQUENCE [LARGE SCALE GENOMIC DNA]</scope>
    <source>
        <strain evidence="3 4">DSM 24766</strain>
    </source>
</reference>
<feature type="signal peptide" evidence="1">
    <location>
        <begin position="1"/>
        <end position="22"/>
    </location>
</feature>
<feature type="chain" id="PRO_5020791253" evidence="1">
    <location>
        <begin position="23"/>
        <end position="210"/>
    </location>
</feature>
<proteinExistence type="predicted"/>
<organism evidence="3 4">
    <name type="scientific">Rhodovulum bhavnagarense</name>
    <dbReference type="NCBI Taxonomy" id="992286"/>
    <lineage>
        <taxon>Bacteria</taxon>
        <taxon>Pseudomonadati</taxon>
        <taxon>Pseudomonadota</taxon>
        <taxon>Alphaproteobacteria</taxon>
        <taxon>Rhodobacterales</taxon>
        <taxon>Paracoccaceae</taxon>
        <taxon>Rhodovulum</taxon>
    </lineage>
</organism>
<dbReference type="OrthoDB" id="9808689at2"/>
<evidence type="ECO:0000313" key="4">
    <source>
        <dbReference type="Proteomes" id="UP000295050"/>
    </source>
</evidence>
<gene>
    <name evidence="3" type="ORF">EV663_10499</name>
</gene>
<dbReference type="Pfam" id="PF03886">
    <property type="entry name" value="ABC_trans_aux"/>
    <property type="match status" value="1"/>
</dbReference>
<sequence>MQRLVFLVLSVTLALPGCSAIGALGRAGGPPQDVFEIRAPADLPVARSRAGDVDFIIAVPAASGALDTDGIMVRPGANQVQYLPDARWSENAPVMVQSALVEGFERTGAFGFVGRRPLAGSGDLALVSSLTDFNAEILPDRQGAVIRMTLMARLVREDDAAVLASRRFSEETVVTDTRDAAILAGYVSAAERVLFDLTAWVLSARNITTF</sequence>
<feature type="domain" description="ABC-type transport auxiliary lipoprotein component" evidence="2">
    <location>
        <begin position="46"/>
        <end position="193"/>
    </location>
</feature>
<dbReference type="Gene3D" id="3.40.50.10610">
    <property type="entry name" value="ABC-type transport auxiliary lipoprotein component"/>
    <property type="match status" value="1"/>
</dbReference>
<evidence type="ECO:0000313" key="3">
    <source>
        <dbReference type="EMBL" id="TCP61648.1"/>
    </source>
</evidence>
<keyword evidence="1" id="KW-0732">Signal</keyword>
<dbReference type="InterPro" id="IPR005586">
    <property type="entry name" value="ABC_trans_aux"/>
</dbReference>
<dbReference type="RefSeq" id="WP_132950991.1">
    <property type="nucleotide sequence ID" value="NZ_SLXU01000004.1"/>
</dbReference>
<accession>A0A4R2RGF5</accession>
<keyword evidence="4" id="KW-1185">Reference proteome</keyword>
<comment type="caution">
    <text evidence="3">The sequence shown here is derived from an EMBL/GenBank/DDBJ whole genome shotgun (WGS) entry which is preliminary data.</text>
</comment>
<name>A0A4R2RGF5_9RHOB</name>
<dbReference type="AlphaFoldDB" id="A0A4R2RGF5"/>
<dbReference type="Proteomes" id="UP000295050">
    <property type="component" value="Unassembled WGS sequence"/>
</dbReference>
<dbReference type="EMBL" id="SLXU01000004">
    <property type="protein sequence ID" value="TCP61648.1"/>
    <property type="molecule type" value="Genomic_DNA"/>
</dbReference>
<evidence type="ECO:0000256" key="1">
    <source>
        <dbReference type="SAM" id="SignalP"/>
    </source>
</evidence>
<evidence type="ECO:0000259" key="2">
    <source>
        <dbReference type="Pfam" id="PF03886"/>
    </source>
</evidence>